<dbReference type="InterPro" id="IPR046783">
    <property type="entry name" value="HTH_63"/>
</dbReference>
<gene>
    <name evidence="1" type="ORF">Harman_08580</name>
</gene>
<reference evidence="1 2" key="1">
    <citation type="submission" date="2019-02" db="EMBL/GenBank/DDBJ databases">
        <title>Haloarcula mannanilyticum sp. nov., a mannan degrading haloarchaeon isolated from commercial salt.</title>
        <authorList>
            <person name="Enomoto S."/>
            <person name="Shimane Y."/>
            <person name="Kamekura M."/>
            <person name="Ito T."/>
            <person name="Moriya O."/>
            <person name="Ihara K."/>
            <person name="Takahashi-Ando N."/>
            <person name="Fukushima Y."/>
            <person name="Yoshida Y."/>
            <person name="Usama R."/>
            <person name="Takai K."/>
            <person name="Minegishi H."/>
        </authorList>
    </citation>
    <scope>NUCLEOTIDE SEQUENCE [LARGE SCALE GENOMIC DNA]</scope>
    <source>
        <strain evidence="1 2">MD130-1</strain>
    </source>
</reference>
<evidence type="ECO:0000313" key="2">
    <source>
        <dbReference type="Proteomes" id="UP000304382"/>
    </source>
</evidence>
<comment type="caution">
    <text evidence="1">The sequence shown here is derived from an EMBL/GenBank/DDBJ whole genome shotgun (WGS) entry which is preliminary data.</text>
</comment>
<protein>
    <submittedName>
        <fullName evidence="1">Uncharacterized protein</fullName>
    </submittedName>
</protein>
<evidence type="ECO:0000313" key="1">
    <source>
        <dbReference type="EMBL" id="GCF12923.1"/>
    </source>
</evidence>
<proteinExistence type="predicted"/>
<name>A0A4C2EJZ7_9EURY</name>
<sequence length="165" mass="18458">MEPTANTVRVELFVRSLCPEDATRQQNHVIDQLQALEEAGRIDDLSILVWGSRIAPALAQRTAAGRELLDRLTMFEQWERDSGASLDAFDWHHAVTNMATDESVDIITLPTIGLAEYVDGDLRHVAPCTRNGTVYRVADRVNRLAETAQPTDEPEHRPETVLESP</sequence>
<organism evidence="1 2">
    <name type="scientific">Haloarcula mannanilytica</name>
    <dbReference type="NCBI Taxonomy" id="2509225"/>
    <lineage>
        <taxon>Archaea</taxon>
        <taxon>Methanobacteriati</taxon>
        <taxon>Methanobacteriota</taxon>
        <taxon>Stenosarchaea group</taxon>
        <taxon>Halobacteria</taxon>
        <taxon>Halobacteriales</taxon>
        <taxon>Haloarculaceae</taxon>
        <taxon>Haloarcula</taxon>
    </lineage>
</organism>
<dbReference type="Pfam" id="PF20575">
    <property type="entry name" value="HTH_63"/>
    <property type="match status" value="1"/>
</dbReference>
<accession>A0A4C2EJZ7</accession>
<dbReference type="Proteomes" id="UP000304382">
    <property type="component" value="Unassembled WGS sequence"/>
</dbReference>
<dbReference type="OrthoDB" id="204263at2157"/>
<dbReference type="RefSeq" id="WP_137682573.1">
    <property type="nucleotide sequence ID" value="NZ_BIXZ01000001.1"/>
</dbReference>
<keyword evidence="2" id="KW-1185">Reference proteome</keyword>
<dbReference type="AlphaFoldDB" id="A0A4C2EJZ7"/>
<dbReference type="EMBL" id="BIXZ01000001">
    <property type="protein sequence ID" value="GCF12923.1"/>
    <property type="molecule type" value="Genomic_DNA"/>
</dbReference>